<dbReference type="AlphaFoldDB" id="A0A316VN77"/>
<dbReference type="InterPro" id="IPR001650">
    <property type="entry name" value="Helicase_C-like"/>
</dbReference>
<evidence type="ECO:0000259" key="12">
    <source>
        <dbReference type="PROSITE" id="PS51195"/>
    </source>
</evidence>
<dbReference type="FunCoup" id="A0A316VN77">
    <property type="interactions" value="631"/>
</dbReference>
<evidence type="ECO:0000256" key="2">
    <source>
        <dbReference type="ARBA" id="ARBA00012552"/>
    </source>
</evidence>
<evidence type="ECO:0000256" key="8">
    <source>
        <dbReference type="PROSITE-ProRule" id="PRU00552"/>
    </source>
</evidence>
<dbReference type="Gene3D" id="3.40.50.300">
    <property type="entry name" value="P-loop containing nucleotide triphosphate hydrolases"/>
    <property type="match status" value="2"/>
</dbReference>
<evidence type="ECO:0000256" key="7">
    <source>
        <dbReference type="ARBA" id="ARBA00023242"/>
    </source>
</evidence>
<dbReference type="CDD" id="cd18787">
    <property type="entry name" value="SF2_C_DEAD"/>
    <property type="match status" value="1"/>
</dbReference>
<evidence type="ECO:0000256" key="1">
    <source>
        <dbReference type="ARBA" id="ARBA00004123"/>
    </source>
</evidence>
<feature type="domain" description="DEAD-box RNA helicase Q" evidence="12">
    <location>
        <begin position="126"/>
        <end position="154"/>
    </location>
</feature>
<dbReference type="Pfam" id="PF00271">
    <property type="entry name" value="Helicase_C"/>
    <property type="match status" value="1"/>
</dbReference>
<reference evidence="13 14" key="1">
    <citation type="journal article" date="2018" name="Mol. Biol. Evol.">
        <title>Broad Genomic Sampling Reveals a Smut Pathogenic Ancestry of the Fungal Clade Ustilaginomycotina.</title>
        <authorList>
            <person name="Kijpornyongpan T."/>
            <person name="Mondo S.J."/>
            <person name="Barry K."/>
            <person name="Sandor L."/>
            <person name="Lee J."/>
            <person name="Lipzen A."/>
            <person name="Pangilinan J."/>
            <person name="LaButti K."/>
            <person name="Hainaut M."/>
            <person name="Henrissat B."/>
            <person name="Grigoriev I.V."/>
            <person name="Spatafora J.W."/>
            <person name="Aime M.C."/>
        </authorList>
    </citation>
    <scope>NUCLEOTIDE SEQUENCE [LARGE SCALE GENOMIC DNA]</scope>
    <source>
        <strain evidence="13 14">MCA 4658</strain>
    </source>
</reference>
<dbReference type="PROSITE" id="PS51195">
    <property type="entry name" value="Q_MOTIF"/>
    <property type="match status" value="1"/>
</dbReference>
<dbReference type="InterPro" id="IPR014001">
    <property type="entry name" value="Helicase_ATP-bd"/>
</dbReference>
<gene>
    <name evidence="13" type="ORF">IE81DRAFT_295473</name>
</gene>
<dbReference type="SMART" id="SM00487">
    <property type="entry name" value="DEXDc"/>
    <property type="match status" value="1"/>
</dbReference>
<dbReference type="PROSITE" id="PS00039">
    <property type="entry name" value="DEAD_ATP_HELICASE"/>
    <property type="match status" value="1"/>
</dbReference>
<evidence type="ECO:0000313" key="13">
    <source>
        <dbReference type="EMBL" id="PWN39017.1"/>
    </source>
</evidence>
<dbReference type="GO" id="GO:0003724">
    <property type="term" value="F:RNA helicase activity"/>
    <property type="evidence" value="ECO:0007669"/>
    <property type="project" value="UniProtKB-EC"/>
</dbReference>
<dbReference type="PANTHER" id="PTHR47958">
    <property type="entry name" value="ATP-DEPENDENT RNA HELICASE DBP3"/>
    <property type="match status" value="1"/>
</dbReference>
<dbReference type="GO" id="GO:0016787">
    <property type="term" value="F:hydrolase activity"/>
    <property type="evidence" value="ECO:0007669"/>
    <property type="project" value="UniProtKB-KW"/>
</dbReference>
<feature type="short sequence motif" description="Q motif" evidence="8">
    <location>
        <begin position="126"/>
        <end position="154"/>
    </location>
</feature>
<dbReference type="CDD" id="cd17966">
    <property type="entry name" value="DEADc_DDX5_DDX17"/>
    <property type="match status" value="1"/>
</dbReference>
<keyword evidence="7" id="KW-0539">Nucleus</keyword>
<comment type="similarity">
    <text evidence="9">Belongs to the DEAD box helicase family.</text>
</comment>
<evidence type="ECO:0000256" key="9">
    <source>
        <dbReference type="RuleBase" id="RU000492"/>
    </source>
</evidence>
<organism evidence="13 14">
    <name type="scientific">Ceraceosorus guamensis</name>
    <dbReference type="NCBI Taxonomy" id="1522189"/>
    <lineage>
        <taxon>Eukaryota</taxon>
        <taxon>Fungi</taxon>
        <taxon>Dikarya</taxon>
        <taxon>Basidiomycota</taxon>
        <taxon>Ustilaginomycotina</taxon>
        <taxon>Exobasidiomycetes</taxon>
        <taxon>Ceraceosorales</taxon>
        <taxon>Ceraceosoraceae</taxon>
        <taxon>Ceraceosorus</taxon>
    </lineage>
</organism>
<evidence type="ECO:0000256" key="6">
    <source>
        <dbReference type="ARBA" id="ARBA00022840"/>
    </source>
</evidence>
<dbReference type="PROSITE" id="PS51194">
    <property type="entry name" value="HELICASE_CTER"/>
    <property type="match status" value="1"/>
</dbReference>
<proteinExistence type="inferred from homology"/>
<keyword evidence="5 9" id="KW-0347">Helicase</keyword>
<dbReference type="FunFam" id="3.40.50.300:FF:000079">
    <property type="entry name" value="probable ATP-dependent RNA helicase DDX17"/>
    <property type="match status" value="1"/>
</dbReference>
<evidence type="ECO:0000259" key="10">
    <source>
        <dbReference type="PROSITE" id="PS51192"/>
    </source>
</evidence>
<dbReference type="EC" id="3.6.4.13" evidence="2"/>
<dbReference type="SMART" id="SM00490">
    <property type="entry name" value="HELICc"/>
    <property type="match status" value="1"/>
</dbReference>
<protein>
    <recommendedName>
        <fullName evidence="2">RNA helicase</fullName>
        <ecNumber evidence="2">3.6.4.13</ecNumber>
    </recommendedName>
</protein>
<evidence type="ECO:0000313" key="14">
    <source>
        <dbReference type="Proteomes" id="UP000245783"/>
    </source>
</evidence>
<comment type="subcellular location">
    <subcellularLocation>
        <location evidence="1">Nucleus</location>
    </subcellularLocation>
</comment>
<accession>A0A316VN77</accession>
<dbReference type="SUPFAM" id="SSF52540">
    <property type="entry name" value="P-loop containing nucleoside triphosphate hydrolases"/>
    <property type="match status" value="1"/>
</dbReference>
<evidence type="ECO:0000256" key="3">
    <source>
        <dbReference type="ARBA" id="ARBA00022741"/>
    </source>
</evidence>
<evidence type="ECO:0000256" key="5">
    <source>
        <dbReference type="ARBA" id="ARBA00022806"/>
    </source>
</evidence>
<dbReference type="FunFam" id="3.40.50.300:FF:000008">
    <property type="entry name" value="ATP-dependent RNA helicase RhlB"/>
    <property type="match status" value="1"/>
</dbReference>
<dbReference type="PROSITE" id="PS51192">
    <property type="entry name" value="HELICASE_ATP_BIND_1"/>
    <property type="match status" value="1"/>
</dbReference>
<dbReference type="STRING" id="1522189.A0A316VN77"/>
<dbReference type="InterPro" id="IPR014014">
    <property type="entry name" value="RNA_helicase_DEAD_Q_motif"/>
</dbReference>
<dbReference type="InParanoid" id="A0A316VN77"/>
<dbReference type="GO" id="GO:0003676">
    <property type="term" value="F:nucleic acid binding"/>
    <property type="evidence" value="ECO:0007669"/>
    <property type="project" value="InterPro"/>
</dbReference>
<dbReference type="EMBL" id="KZ819505">
    <property type="protein sequence ID" value="PWN39017.1"/>
    <property type="molecule type" value="Genomic_DNA"/>
</dbReference>
<keyword evidence="4 9" id="KW-0378">Hydrolase</keyword>
<evidence type="ECO:0000256" key="4">
    <source>
        <dbReference type="ARBA" id="ARBA00022801"/>
    </source>
</evidence>
<dbReference type="InterPro" id="IPR027417">
    <property type="entry name" value="P-loop_NTPase"/>
</dbReference>
<feature type="domain" description="Helicase C-terminal" evidence="11">
    <location>
        <begin position="360"/>
        <end position="506"/>
    </location>
</feature>
<keyword evidence="6 9" id="KW-0067">ATP-binding</keyword>
<keyword evidence="14" id="KW-1185">Reference proteome</keyword>
<evidence type="ECO:0000259" key="11">
    <source>
        <dbReference type="PROSITE" id="PS51194"/>
    </source>
</evidence>
<dbReference type="GO" id="GO:0005524">
    <property type="term" value="F:ATP binding"/>
    <property type="evidence" value="ECO:0007669"/>
    <property type="project" value="UniProtKB-KW"/>
</dbReference>
<keyword evidence="3 9" id="KW-0547">Nucleotide-binding</keyword>
<dbReference type="Pfam" id="PF00270">
    <property type="entry name" value="DEAD"/>
    <property type="match status" value="1"/>
</dbReference>
<dbReference type="InterPro" id="IPR011545">
    <property type="entry name" value="DEAD/DEAH_box_helicase_dom"/>
</dbReference>
<dbReference type="InterPro" id="IPR000629">
    <property type="entry name" value="RNA-helicase_DEAD-box_CS"/>
</dbReference>
<name>A0A316VN77_9BASI</name>
<sequence>MSYGGYGGGGYGGGGGGYGGGGYGGGGGGYGNGGGGYGGGGGGYGGGGGGYGGGGGGYGGGGGDRMGGLGNGLRTVDWNSASLTRFEKNFYTEDRRVTARSDREVQDFRAKKQMTIAGSNVPKPVQTFDEAGFPDYIMSEIQKMGFTEPSAIQSQAWPIALSGRDIVAIAETGSGKTIGFALPAMVHINAQPLLAPGDGPIALILAPTRELAVQIQQECTRFGASSRLRNTAVYGGVPKGPQIRDLQRGAEIVIATPGRLIDMLEAGKLNLRRVTYLVMDEADRMLDMGFEPQIRKILSQIRPDKQTCMFSATWPKEVQRLANDFLNNFVQVNIGSIGLAANHNVKQVIEVCTDFEKRGRLIKHLDTISQENAKVLIFTGTKRVADDLTRYLRQDGWPALAIHGDKQQQERDWVLSEFKSGRSPIMVATAVASRGLDVKDIGYVLNYDFPTNTEDYIHQIGRTGRAGAKGTAITFFTTGDAKSARELVGILREAKQEIPPEVMEMSSYGGGGGRGGGRGYGGGRGGRGGGGGYGGSGANAYGGGGGRW</sequence>
<dbReference type="OrthoDB" id="196131at2759"/>
<dbReference type="GeneID" id="37033963"/>
<feature type="domain" description="Helicase ATP-binding" evidence="10">
    <location>
        <begin position="157"/>
        <end position="332"/>
    </location>
</feature>
<dbReference type="Proteomes" id="UP000245783">
    <property type="component" value="Unassembled WGS sequence"/>
</dbReference>
<dbReference type="GO" id="GO:0005634">
    <property type="term" value="C:nucleus"/>
    <property type="evidence" value="ECO:0007669"/>
    <property type="project" value="UniProtKB-SubCell"/>
</dbReference>
<dbReference type="RefSeq" id="XP_025366177.1">
    <property type="nucleotide sequence ID" value="XM_025512093.1"/>
</dbReference>